<proteinExistence type="predicted"/>
<feature type="region of interest" description="Disordered" evidence="1">
    <location>
        <begin position="1"/>
        <end position="62"/>
    </location>
</feature>
<feature type="compositionally biased region" description="Polar residues" evidence="1">
    <location>
        <begin position="7"/>
        <end position="18"/>
    </location>
</feature>
<protein>
    <submittedName>
        <fullName evidence="2">Uncharacterized protein</fullName>
    </submittedName>
</protein>
<evidence type="ECO:0000313" key="2">
    <source>
        <dbReference type="EMBL" id="KAK7287224.1"/>
    </source>
</evidence>
<dbReference type="AlphaFoldDB" id="A0AAN9P7E2"/>
<accession>A0AAN9P7E2</accession>
<feature type="compositionally biased region" description="Basic and acidic residues" evidence="1">
    <location>
        <begin position="21"/>
        <end position="35"/>
    </location>
</feature>
<feature type="compositionally biased region" description="Basic and acidic residues" evidence="1">
    <location>
        <begin position="42"/>
        <end position="55"/>
    </location>
</feature>
<keyword evidence="3" id="KW-1185">Reference proteome</keyword>
<dbReference type="Proteomes" id="UP001372338">
    <property type="component" value="Unassembled WGS sequence"/>
</dbReference>
<reference evidence="2 3" key="1">
    <citation type="submission" date="2024-01" db="EMBL/GenBank/DDBJ databases">
        <title>The genomes of 5 underutilized Papilionoideae crops provide insights into root nodulation and disease resistanc.</title>
        <authorList>
            <person name="Yuan L."/>
        </authorList>
    </citation>
    <scope>NUCLEOTIDE SEQUENCE [LARGE SCALE GENOMIC DNA]</scope>
    <source>
        <strain evidence="2">ZHUSHIDOU_FW_LH</strain>
        <tissue evidence="2">Leaf</tissue>
    </source>
</reference>
<comment type="caution">
    <text evidence="2">The sequence shown here is derived from an EMBL/GenBank/DDBJ whole genome shotgun (WGS) entry which is preliminary data.</text>
</comment>
<name>A0AAN9P7E2_CROPI</name>
<organism evidence="2 3">
    <name type="scientific">Crotalaria pallida</name>
    <name type="common">Smooth rattlebox</name>
    <name type="synonym">Crotalaria striata</name>
    <dbReference type="NCBI Taxonomy" id="3830"/>
    <lineage>
        <taxon>Eukaryota</taxon>
        <taxon>Viridiplantae</taxon>
        <taxon>Streptophyta</taxon>
        <taxon>Embryophyta</taxon>
        <taxon>Tracheophyta</taxon>
        <taxon>Spermatophyta</taxon>
        <taxon>Magnoliopsida</taxon>
        <taxon>eudicotyledons</taxon>
        <taxon>Gunneridae</taxon>
        <taxon>Pentapetalae</taxon>
        <taxon>rosids</taxon>
        <taxon>fabids</taxon>
        <taxon>Fabales</taxon>
        <taxon>Fabaceae</taxon>
        <taxon>Papilionoideae</taxon>
        <taxon>50 kb inversion clade</taxon>
        <taxon>genistoids sensu lato</taxon>
        <taxon>core genistoids</taxon>
        <taxon>Crotalarieae</taxon>
        <taxon>Crotalaria</taxon>
    </lineage>
</organism>
<sequence>MEDGLTEVQSLLHPQSLNQEDESKREDNKEKRDEFVSIGNVEKVKEEDHSEKDTGKGCVGSDGDVSGGLFNNLISSLVTPSSPRIDEKVPQHESGNEVFNLEEGTIASSGEKRRVESENGGEGGLISNFVSNFFHQSEGEGGVVDEKEKEEEKDVIVEKIKRVKTEEMTNGGGGSIIDNIVSHLHPSLPGKHKLDNIILSLMAIANLFSMHHF</sequence>
<evidence type="ECO:0000313" key="3">
    <source>
        <dbReference type="Proteomes" id="UP001372338"/>
    </source>
</evidence>
<evidence type="ECO:0000256" key="1">
    <source>
        <dbReference type="SAM" id="MobiDB-lite"/>
    </source>
</evidence>
<dbReference type="EMBL" id="JAYWIO010000001">
    <property type="protein sequence ID" value="KAK7287224.1"/>
    <property type="molecule type" value="Genomic_DNA"/>
</dbReference>
<gene>
    <name evidence="2" type="ORF">RIF29_00366</name>
</gene>